<dbReference type="AlphaFoldDB" id="A0A4R1N5C6"/>
<evidence type="ECO:0000313" key="3">
    <source>
        <dbReference type="Proteomes" id="UP000295673"/>
    </source>
</evidence>
<comment type="caution">
    <text evidence="2">The sequence shown here is derived from an EMBL/GenBank/DDBJ whole genome shotgun (WGS) entry which is preliminary data.</text>
</comment>
<keyword evidence="3" id="KW-1185">Reference proteome</keyword>
<organism evidence="2 3">
    <name type="scientific">Shimia isoporae</name>
    <dbReference type="NCBI Taxonomy" id="647720"/>
    <lineage>
        <taxon>Bacteria</taxon>
        <taxon>Pseudomonadati</taxon>
        <taxon>Pseudomonadota</taxon>
        <taxon>Alphaproteobacteria</taxon>
        <taxon>Rhodobacterales</taxon>
        <taxon>Roseobacteraceae</taxon>
    </lineage>
</organism>
<gene>
    <name evidence="2" type="ORF">BXY66_3978</name>
</gene>
<dbReference type="EMBL" id="SMGR01000005">
    <property type="protein sequence ID" value="TCK99473.1"/>
    <property type="molecule type" value="Genomic_DNA"/>
</dbReference>
<accession>A0A4R1N5C6</accession>
<sequence>METARNQEYESPAEVALRLGWPLARVRRLIRSKEVKHIKVGGLYLLPVGAMEEYLNANTVEPKRDTLEER</sequence>
<reference evidence="2 3" key="1">
    <citation type="submission" date="2019-03" db="EMBL/GenBank/DDBJ databases">
        <title>Genomic Encyclopedia of Archaeal and Bacterial Type Strains, Phase II (KMG-II): from individual species to whole genera.</title>
        <authorList>
            <person name="Goeker M."/>
        </authorList>
    </citation>
    <scope>NUCLEOTIDE SEQUENCE [LARGE SCALE GENOMIC DNA]</scope>
    <source>
        <strain evidence="2 3">DSM 26433</strain>
    </source>
</reference>
<dbReference type="OrthoDB" id="7863944at2"/>
<protein>
    <submittedName>
        <fullName evidence="2">Excisionase family DNA binding protein</fullName>
    </submittedName>
</protein>
<dbReference type="NCBIfam" id="TIGR01764">
    <property type="entry name" value="excise"/>
    <property type="match status" value="1"/>
</dbReference>
<evidence type="ECO:0000313" key="2">
    <source>
        <dbReference type="EMBL" id="TCK99473.1"/>
    </source>
</evidence>
<feature type="domain" description="Helix-turn-helix" evidence="1">
    <location>
        <begin position="11"/>
        <end position="58"/>
    </location>
</feature>
<dbReference type="GO" id="GO:0003677">
    <property type="term" value="F:DNA binding"/>
    <property type="evidence" value="ECO:0007669"/>
    <property type="project" value="InterPro"/>
</dbReference>
<dbReference type="Pfam" id="PF12728">
    <property type="entry name" value="HTH_17"/>
    <property type="match status" value="1"/>
</dbReference>
<dbReference type="RefSeq" id="WP_132862076.1">
    <property type="nucleotide sequence ID" value="NZ_SMGR01000005.1"/>
</dbReference>
<name>A0A4R1N5C6_9RHOB</name>
<evidence type="ECO:0000259" key="1">
    <source>
        <dbReference type="Pfam" id="PF12728"/>
    </source>
</evidence>
<dbReference type="InterPro" id="IPR041657">
    <property type="entry name" value="HTH_17"/>
</dbReference>
<dbReference type="Proteomes" id="UP000295673">
    <property type="component" value="Unassembled WGS sequence"/>
</dbReference>
<dbReference type="InterPro" id="IPR010093">
    <property type="entry name" value="SinI_DNA-bd"/>
</dbReference>
<proteinExistence type="predicted"/>